<comment type="caution">
    <text evidence="2">The sequence shown here is derived from an EMBL/GenBank/DDBJ whole genome shotgun (WGS) entry which is preliminary data.</text>
</comment>
<dbReference type="Pfam" id="PF12770">
    <property type="entry name" value="CHAT"/>
    <property type="match status" value="1"/>
</dbReference>
<organism evidence="2 3">
    <name type="scientific">Imhoffiella purpurea</name>
    <dbReference type="NCBI Taxonomy" id="1249627"/>
    <lineage>
        <taxon>Bacteria</taxon>
        <taxon>Pseudomonadati</taxon>
        <taxon>Pseudomonadota</taxon>
        <taxon>Gammaproteobacteria</taxon>
        <taxon>Chromatiales</taxon>
        <taxon>Chromatiaceae</taxon>
        <taxon>Imhoffiella</taxon>
    </lineage>
</organism>
<proteinExistence type="predicted"/>
<dbReference type="InterPro" id="IPR024983">
    <property type="entry name" value="CHAT_dom"/>
</dbReference>
<dbReference type="PATRIC" id="fig|1249627.3.peg.503"/>
<name>W9VKS2_9GAMM</name>
<reference evidence="2 3" key="1">
    <citation type="submission" date="2012-11" db="EMBL/GenBank/DDBJ databases">
        <title>Genome assembly of Thiorhodococcus sp. AK35.</title>
        <authorList>
            <person name="Nupur N."/>
            <person name="Khatri I."/>
            <person name="Subramanian S."/>
            <person name="Pinnaka A."/>
        </authorList>
    </citation>
    <scope>NUCLEOTIDE SEQUENCE [LARGE SCALE GENOMIC DNA]</scope>
    <source>
        <strain evidence="2 3">AK35</strain>
    </source>
</reference>
<keyword evidence="3" id="KW-1185">Reference proteome</keyword>
<gene>
    <name evidence="2" type="ORF">D779_3359</name>
</gene>
<accession>W9VKS2</accession>
<evidence type="ECO:0000313" key="2">
    <source>
        <dbReference type="EMBL" id="EXJ16682.1"/>
    </source>
</evidence>
<sequence length="160" mass="17991">MGVRAVVAAGWAVDDQAAPTFAETFYHLMTNGSRFGEAVRRARERTWQDHRTHNTKRAADYVRESPGASADAIKLELSLLMRLRHYALTGSETETHIAELKGIITRGASYRQLSSLLDYADLLRILCEGASHKTSSFHSQTTPLERITDVLEDWLTEQET</sequence>
<dbReference type="EMBL" id="AONC01000006">
    <property type="protein sequence ID" value="EXJ16682.1"/>
    <property type="molecule type" value="Genomic_DNA"/>
</dbReference>
<protein>
    <recommendedName>
        <fullName evidence="1">CHAT domain-containing protein</fullName>
    </recommendedName>
</protein>
<dbReference type="eggNOG" id="COG4995">
    <property type="taxonomic scope" value="Bacteria"/>
</dbReference>
<evidence type="ECO:0000313" key="3">
    <source>
        <dbReference type="Proteomes" id="UP000019460"/>
    </source>
</evidence>
<dbReference type="Proteomes" id="UP000019460">
    <property type="component" value="Unassembled WGS sequence"/>
</dbReference>
<dbReference type="STRING" id="1249627.D779_3359"/>
<dbReference type="AlphaFoldDB" id="W9VKS2"/>
<evidence type="ECO:0000259" key="1">
    <source>
        <dbReference type="Pfam" id="PF12770"/>
    </source>
</evidence>
<feature type="domain" description="CHAT" evidence="1">
    <location>
        <begin position="1"/>
        <end position="53"/>
    </location>
</feature>